<dbReference type="Proteomes" id="UP000507470">
    <property type="component" value="Unassembled WGS sequence"/>
</dbReference>
<dbReference type="GO" id="GO:0005615">
    <property type="term" value="C:extracellular space"/>
    <property type="evidence" value="ECO:0007669"/>
    <property type="project" value="TreeGrafter"/>
</dbReference>
<proteinExistence type="predicted"/>
<dbReference type="AlphaFoldDB" id="A0A6J8A617"/>
<feature type="domain" description="Fibrinogen C-terminal" evidence="2">
    <location>
        <begin position="129"/>
        <end position="338"/>
    </location>
</feature>
<evidence type="ECO:0000313" key="4">
    <source>
        <dbReference type="Proteomes" id="UP000507470"/>
    </source>
</evidence>
<dbReference type="InterPro" id="IPR002181">
    <property type="entry name" value="Fibrinogen_a/b/g_C_dom"/>
</dbReference>
<dbReference type="Pfam" id="PF00147">
    <property type="entry name" value="Fibrinogen_C"/>
    <property type="match status" value="1"/>
</dbReference>
<dbReference type="InterPro" id="IPR014716">
    <property type="entry name" value="Fibrinogen_a/b/g_C_1"/>
</dbReference>
<organism evidence="3 4">
    <name type="scientific">Mytilus coruscus</name>
    <name type="common">Sea mussel</name>
    <dbReference type="NCBI Taxonomy" id="42192"/>
    <lineage>
        <taxon>Eukaryota</taxon>
        <taxon>Metazoa</taxon>
        <taxon>Spiralia</taxon>
        <taxon>Lophotrochozoa</taxon>
        <taxon>Mollusca</taxon>
        <taxon>Bivalvia</taxon>
        <taxon>Autobranchia</taxon>
        <taxon>Pteriomorphia</taxon>
        <taxon>Mytilida</taxon>
        <taxon>Mytiloidea</taxon>
        <taxon>Mytilidae</taxon>
        <taxon>Mytilinae</taxon>
        <taxon>Mytilus</taxon>
    </lineage>
</organism>
<dbReference type="EMBL" id="CACVKT020000731">
    <property type="protein sequence ID" value="CAC5362058.1"/>
    <property type="molecule type" value="Genomic_DNA"/>
</dbReference>
<keyword evidence="4" id="KW-1185">Reference proteome</keyword>
<gene>
    <name evidence="3" type="ORF">MCOR_3950</name>
</gene>
<name>A0A6J8A617_MYTCO</name>
<dbReference type="SUPFAM" id="SSF56496">
    <property type="entry name" value="Fibrinogen C-terminal domain-like"/>
    <property type="match status" value="1"/>
</dbReference>
<dbReference type="PROSITE" id="PS51406">
    <property type="entry name" value="FIBRINOGEN_C_2"/>
    <property type="match status" value="1"/>
</dbReference>
<reference evidence="3 4" key="1">
    <citation type="submission" date="2020-06" db="EMBL/GenBank/DDBJ databases">
        <authorList>
            <person name="Li R."/>
            <person name="Bekaert M."/>
        </authorList>
    </citation>
    <scope>NUCLEOTIDE SEQUENCE [LARGE SCALE GENOMIC DNA]</scope>
    <source>
        <strain evidence="4">wild</strain>
    </source>
</reference>
<keyword evidence="1" id="KW-1133">Transmembrane helix</keyword>
<feature type="transmembrane region" description="Helical" evidence="1">
    <location>
        <begin position="7"/>
        <end position="30"/>
    </location>
</feature>
<protein>
    <recommendedName>
        <fullName evidence="2">Fibrinogen C-terminal domain-containing protein</fullName>
    </recommendedName>
</protein>
<evidence type="ECO:0000259" key="2">
    <source>
        <dbReference type="PROSITE" id="PS51406"/>
    </source>
</evidence>
<keyword evidence="1" id="KW-0472">Membrane</keyword>
<evidence type="ECO:0000256" key="1">
    <source>
        <dbReference type="SAM" id="Phobius"/>
    </source>
</evidence>
<evidence type="ECO:0000313" key="3">
    <source>
        <dbReference type="EMBL" id="CAC5362058.1"/>
    </source>
</evidence>
<dbReference type="NCBIfam" id="NF040941">
    <property type="entry name" value="GGGWT_bact"/>
    <property type="match status" value="1"/>
</dbReference>
<dbReference type="InterPro" id="IPR036056">
    <property type="entry name" value="Fibrinogen-like_C"/>
</dbReference>
<dbReference type="OrthoDB" id="6177642at2759"/>
<dbReference type="SMART" id="SM00186">
    <property type="entry name" value="FBG"/>
    <property type="match status" value="1"/>
</dbReference>
<dbReference type="CDD" id="cd00087">
    <property type="entry name" value="FReD"/>
    <property type="match status" value="1"/>
</dbReference>
<sequence length="338" mass="39081">MQGYWKLNSMVIVFAFCLSWYMGIYVTAVLSDTKDIGNEDPLSLPLINDKGAPLVAMLDTNTINKKIQVYIKTLMRNMIQNSVQEQIQGVFRTLLEENTTKDLIRNITMQEINDVVKAQGQEKLFHPVGNEGKSKRDCTDIRKMNTKATSGVYTIFPKNQYKVKVYCDMNTDGGGWTIIQRRFDGSVNFQRNWKKYENGFGKVDGEYWLGNKHIHSLTSSGKCLATSEKYELRIDITKLSNKKKYAVYKTFVVDDAASKYKRTVGNYSGNAGNNLVYHNRMKFSTVDQDNDQYYDSCVDTWGPWWHKGCCRSGLNSKFEENMYWQYYAKTSIMMIRKL</sequence>
<dbReference type="Gene3D" id="3.90.215.10">
    <property type="entry name" value="Gamma Fibrinogen, chain A, domain 1"/>
    <property type="match status" value="1"/>
</dbReference>
<dbReference type="InterPro" id="IPR050373">
    <property type="entry name" value="Fibrinogen_C-term_domain"/>
</dbReference>
<keyword evidence="1" id="KW-0812">Transmembrane</keyword>
<dbReference type="PANTHER" id="PTHR19143">
    <property type="entry name" value="FIBRINOGEN/TENASCIN/ANGIOPOEITIN"/>
    <property type="match status" value="1"/>
</dbReference>
<accession>A0A6J8A617</accession>